<dbReference type="Gene3D" id="2.160.20.80">
    <property type="entry name" value="E3 ubiquitin-protein ligase SopA"/>
    <property type="match status" value="1"/>
</dbReference>
<dbReference type="RefSeq" id="WP_169506770.1">
    <property type="nucleotide sequence ID" value="NZ_JABBPN010000027.1"/>
</dbReference>
<proteinExistence type="predicted"/>
<gene>
    <name evidence="1" type="ORF">HII30_19800</name>
</gene>
<dbReference type="EMBL" id="JABBPN010000027">
    <property type="protein sequence ID" value="NMO97999.1"/>
    <property type="molecule type" value="Genomic_DNA"/>
</dbReference>
<name>A0A848MCN4_PAELE</name>
<reference evidence="1 2" key="1">
    <citation type="submission" date="2020-04" db="EMBL/GenBank/DDBJ databases">
        <title>Paenibacillus algicola sp. nov., a novel marine bacterium producing alginate lyase.</title>
        <authorList>
            <person name="Huang H."/>
        </authorList>
    </citation>
    <scope>NUCLEOTIDE SEQUENCE [LARGE SCALE GENOMIC DNA]</scope>
    <source>
        <strain evidence="1 2">L7-75</strain>
    </source>
</reference>
<sequence>MSIYTSGSAASRNRLKADCEQCFGLCCTALPFSSSSDFAMDKPAGQPCSNLNDHFKCGIHSRLRQSGFKGCTVYDCFGAGQQVSQITFKGVDWREDALKASLMFHVFPMMWQLHELLWYVTQAREMCSSSTDGLELEQMLDKTEQLTLLGPEELAQINLPEHRAEVNTLLVKYSEQIRAEAASRFKISSRHNIKRGADLIGAKLNNADLRCANLRGVYFIASDLRGADLRFADVIGADFRDADISGADLSDVLFLTQMQVNAAIGDKLTKLPPYFDTPDHWLTSTS</sequence>
<dbReference type="InterPro" id="IPR001646">
    <property type="entry name" value="5peptide_repeat"/>
</dbReference>
<keyword evidence="2" id="KW-1185">Reference proteome</keyword>
<dbReference type="SUPFAM" id="SSF141571">
    <property type="entry name" value="Pentapeptide repeat-like"/>
    <property type="match status" value="1"/>
</dbReference>
<organism evidence="1 2">
    <name type="scientific">Paenibacillus lemnae</name>
    <dbReference type="NCBI Taxonomy" id="1330551"/>
    <lineage>
        <taxon>Bacteria</taxon>
        <taxon>Bacillati</taxon>
        <taxon>Bacillota</taxon>
        <taxon>Bacilli</taxon>
        <taxon>Bacillales</taxon>
        <taxon>Paenibacillaceae</taxon>
        <taxon>Paenibacillus</taxon>
    </lineage>
</organism>
<accession>A0A848MCN4</accession>
<evidence type="ECO:0000313" key="2">
    <source>
        <dbReference type="Proteomes" id="UP000565468"/>
    </source>
</evidence>
<evidence type="ECO:0000313" key="1">
    <source>
        <dbReference type="EMBL" id="NMO97999.1"/>
    </source>
</evidence>
<dbReference type="PANTHER" id="PTHR14136">
    <property type="entry name" value="BTB_POZ DOMAIN-CONTAINING PROTEIN KCTD9"/>
    <property type="match status" value="1"/>
</dbReference>
<dbReference type="PANTHER" id="PTHR14136:SF17">
    <property type="entry name" value="BTB_POZ DOMAIN-CONTAINING PROTEIN KCTD9"/>
    <property type="match status" value="1"/>
</dbReference>
<dbReference type="AlphaFoldDB" id="A0A848MCN4"/>
<protein>
    <submittedName>
        <fullName evidence="1">Pentapeptide repeat-containing protein</fullName>
    </submittedName>
</protein>
<dbReference type="Pfam" id="PF00805">
    <property type="entry name" value="Pentapeptide"/>
    <property type="match status" value="1"/>
</dbReference>
<dbReference type="InterPro" id="IPR051082">
    <property type="entry name" value="Pentapeptide-BTB/POZ_domain"/>
</dbReference>
<dbReference type="Proteomes" id="UP000565468">
    <property type="component" value="Unassembled WGS sequence"/>
</dbReference>
<comment type="caution">
    <text evidence="1">The sequence shown here is derived from an EMBL/GenBank/DDBJ whole genome shotgun (WGS) entry which is preliminary data.</text>
</comment>